<dbReference type="InterPro" id="IPR010261">
    <property type="entry name" value="Tir_chaperone"/>
</dbReference>
<dbReference type="Proteomes" id="UP001157138">
    <property type="component" value="Unassembled WGS sequence"/>
</dbReference>
<reference evidence="2" key="1">
    <citation type="journal article" date="2019" name="Int. J. Syst. Evol. Microbiol.">
        <title>The Global Catalogue of Microorganisms (GCM) 10K type strain sequencing project: providing services to taxonomists for standard genome sequencing and annotation.</title>
        <authorList>
            <consortium name="The Broad Institute Genomics Platform"/>
            <consortium name="The Broad Institute Genome Sequencing Center for Infectious Disease"/>
            <person name="Wu L."/>
            <person name="Ma J."/>
        </authorList>
    </citation>
    <scope>NUCLEOTIDE SEQUENCE [LARGE SCALE GENOMIC DNA]</scope>
    <source>
        <strain evidence="2">NBRC 108723</strain>
    </source>
</reference>
<proteinExistence type="predicted"/>
<comment type="caution">
    <text evidence="1">The sequence shown here is derived from an EMBL/GenBank/DDBJ whole genome shotgun (WGS) entry which is preliminary data.</text>
</comment>
<evidence type="ECO:0000313" key="1">
    <source>
        <dbReference type="EMBL" id="GLT18655.1"/>
    </source>
</evidence>
<dbReference type="Pfam" id="PF05932">
    <property type="entry name" value="CesT"/>
    <property type="match status" value="1"/>
</dbReference>
<dbReference type="NCBIfam" id="NF011857">
    <property type="entry name" value="PRK15329.1"/>
    <property type="match status" value="1"/>
</dbReference>
<sequence length="143" mass="16631">MNHEVALNRLGEQLGLPLEFDQSNQCMLLLDSHLLISIKPQSECWDLTCMLTKVEPEHELTLLKHALLVNNTLNQIEAGYIFYEDNSQALLYMAKIEHVEYTEEIITKLAEVINRYEKLQSIFQLKELSSEDIARLRGNEHVY</sequence>
<name>A0ABQ6EZJ4_9VIBR</name>
<dbReference type="Gene3D" id="3.30.1460.10">
    <property type="match status" value="1"/>
</dbReference>
<dbReference type="EMBL" id="BSPW01000051">
    <property type="protein sequence ID" value="GLT18655.1"/>
    <property type="molecule type" value="Genomic_DNA"/>
</dbReference>
<organism evidence="1 2">
    <name type="scientific">Vibrio zhanjiangensis</name>
    <dbReference type="NCBI Taxonomy" id="1046128"/>
    <lineage>
        <taxon>Bacteria</taxon>
        <taxon>Pseudomonadati</taxon>
        <taxon>Pseudomonadota</taxon>
        <taxon>Gammaproteobacteria</taxon>
        <taxon>Vibrionales</taxon>
        <taxon>Vibrionaceae</taxon>
        <taxon>Vibrio</taxon>
    </lineage>
</organism>
<dbReference type="SUPFAM" id="SSF69635">
    <property type="entry name" value="Type III secretory system chaperone-like"/>
    <property type="match status" value="1"/>
</dbReference>
<keyword evidence="2" id="KW-1185">Reference proteome</keyword>
<dbReference type="RefSeq" id="WP_284192538.1">
    <property type="nucleotide sequence ID" value="NZ_BSPW01000051.1"/>
</dbReference>
<protein>
    <submittedName>
        <fullName evidence="1">Chaperone protein SicP</fullName>
    </submittedName>
</protein>
<accession>A0ABQ6EZJ4</accession>
<gene>
    <name evidence="1" type="primary">sicP</name>
    <name evidence="1" type="ORF">GCM10007938_24360</name>
</gene>
<evidence type="ECO:0000313" key="2">
    <source>
        <dbReference type="Proteomes" id="UP001157138"/>
    </source>
</evidence>